<comment type="similarity">
    <text evidence="3">Belongs to the SKA3 family.</text>
</comment>
<evidence type="ECO:0000313" key="15">
    <source>
        <dbReference type="Proteomes" id="UP000018468"/>
    </source>
</evidence>
<keyword evidence="12" id="KW-0137">Centromere</keyword>
<evidence type="ECO:0000256" key="1">
    <source>
        <dbReference type="ARBA" id="ARBA00004186"/>
    </source>
</evidence>
<accession>W5MYF9</accession>
<name>W5MYF9_LEPOC</name>
<dbReference type="PANTHER" id="PTHR48118:SF1">
    <property type="entry name" value="SPINDLE AND KINETOCHORE-ASSOCIATED PROTEIN 3"/>
    <property type="match status" value="1"/>
</dbReference>
<dbReference type="GO" id="GO:0007059">
    <property type="term" value="P:chromosome segregation"/>
    <property type="evidence" value="ECO:0007669"/>
    <property type="project" value="InterPro"/>
</dbReference>
<dbReference type="eggNOG" id="ENOG502QSTX">
    <property type="taxonomic scope" value="Eukaryota"/>
</dbReference>
<keyword evidence="11" id="KW-0131">Cell cycle</keyword>
<dbReference type="STRING" id="7918.ENSLOCP00000013418"/>
<comment type="subcellular location">
    <subcellularLocation>
        <location evidence="2">Chromosome</location>
        <location evidence="2">Centromere</location>
        <location evidence="2">Kinetochore</location>
    </subcellularLocation>
    <subcellularLocation>
        <location evidence="1">Cytoplasm</location>
        <location evidence="1">Cytoskeleton</location>
        <location evidence="1">Spindle</location>
    </subcellularLocation>
</comment>
<protein>
    <submittedName>
        <fullName evidence="14">Uncharacterized protein</fullName>
    </submittedName>
</protein>
<evidence type="ECO:0000256" key="12">
    <source>
        <dbReference type="ARBA" id="ARBA00023328"/>
    </source>
</evidence>
<dbReference type="Gene3D" id="6.10.250.1400">
    <property type="match status" value="1"/>
</dbReference>
<reference evidence="14" key="3">
    <citation type="submission" date="2025-09" db="UniProtKB">
        <authorList>
            <consortium name="Ensembl"/>
        </authorList>
    </citation>
    <scope>IDENTIFICATION</scope>
</reference>
<sequence length="184" mass="20429">MDISGHFFKRLRDLVVFLETETQNLEKAHQNNDYDSDEGGVQVLHELHSEVRAMKEQVRTQLLGCQPEEEGVRDFISTSSVLRQRLREDIGKVRRHFEDYGYTPPPKNPEGQGGEEGPGKRSEGAGGQEAGTEPVAAEEDKPPCITPEKSARPAPDPLRTPQLSDFGLSEYCLLRNRGAAEAGD</sequence>
<dbReference type="GeneTree" id="ENSGT01010000223899"/>
<evidence type="ECO:0000256" key="7">
    <source>
        <dbReference type="ARBA" id="ARBA00022701"/>
    </source>
</evidence>
<dbReference type="GO" id="GO:0005819">
    <property type="term" value="C:spindle"/>
    <property type="evidence" value="ECO:0007669"/>
    <property type="project" value="UniProtKB-SubCell"/>
</dbReference>
<keyword evidence="9" id="KW-0995">Kinetochore</keyword>
<evidence type="ECO:0000256" key="13">
    <source>
        <dbReference type="SAM" id="MobiDB-lite"/>
    </source>
</evidence>
<dbReference type="Bgee" id="ENSLOCG00000010941">
    <property type="expression patterns" value="Expressed in ovary and 11 other cell types or tissues"/>
</dbReference>
<keyword evidence="7" id="KW-0493">Microtubule</keyword>
<evidence type="ECO:0000256" key="3">
    <source>
        <dbReference type="ARBA" id="ARBA00007716"/>
    </source>
</evidence>
<evidence type="ECO:0000256" key="10">
    <source>
        <dbReference type="ARBA" id="ARBA00023212"/>
    </source>
</evidence>
<dbReference type="InParanoid" id="W5MYF9"/>
<keyword evidence="4" id="KW-0158">Chromosome</keyword>
<evidence type="ECO:0000256" key="6">
    <source>
        <dbReference type="ARBA" id="ARBA00022618"/>
    </source>
</evidence>
<keyword evidence="10" id="KW-0206">Cytoskeleton</keyword>
<evidence type="ECO:0000313" key="14">
    <source>
        <dbReference type="Ensembl" id="ENSLOCP00000013418.1"/>
    </source>
</evidence>
<proteinExistence type="inferred from homology"/>
<dbReference type="Proteomes" id="UP000018468">
    <property type="component" value="Linkage group LG17"/>
</dbReference>
<keyword evidence="8" id="KW-0498">Mitosis</keyword>
<feature type="region of interest" description="Disordered" evidence="13">
    <location>
        <begin position="96"/>
        <end position="170"/>
    </location>
</feature>
<evidence type="ECO:0000256" key="5">
    <source>
        <dbReference type="ARBA" id="ARBA00022490"/>
    </source>
</evidence>
<reference evidence="14" key="2">
    <citation type="submission" date="2025-08" db="UniProtKB">
        <authorList>
            <consortium name="Ensembl"/>
        </authorList>
    </citation>
    <scope>IDENTIFICATION</scope>
</reference>
<keyword evidence="15" id="KW-1185">Reference proteome</keyword>
<dbReference type="GO" id="GO:0051301">
    <property type="term" value="P:cell division"/>
    <property type="evidence" value="ECO:0007669"/>
    <property type="project" value="UniProtKB-KW"/>
</dbReference>
<dbReference type="OMA" id="HSEVRAM"/>
<dbReference type="PANTHER" id="PTHR48118">
    <property type="entry name" value="SPINDLE AND KINETOCHORE-ASSOCIATED PROTEIN 3"/>
    <property type="match status" value="1"/>
</dbReference>
<dbReference type="GO" id="GO:0000940">
    <property type="term" value="C:outer kinetochore"/>
    <property type="evidence" value="ECO:0007669"/>
    <property type="project" value="InterPro"/>
</dbReference>
<evidence type="ECO:0000256" key="4">
    <source>
        <dbReference type="ARBA" id="ARBA00022454"/>
    </source>
</evidence>
<evidence type="ECO:0000256" key="2">
    <source>
        <dbReference type="ARBA" id="ARBA00004629"/>
    </source>
</evidence>
<dbReference type="EMBL" id="AHAT01003657">
    <property type="status" value="NOT_ANNOTATED_CDS"/>
    <property type="molecule type" value="Genomic_DNA"/>
</dbReference>
<keyword evidence="6" id="KW-0132">Cell division</keyword>
<reference evidence="15" key="1">
    <citation type="submission" date="2011-12" db="EMBL/GenBank/DDBJ databases">
        <title>The Draft Genome of Lepisosteus oculatus.</title>
        <authorList>
            <consortium name="The Broad Institute Genome Assembly &amp; Analysis Group"/>
            <consortium name="Computational R&amp;D Group"/>
            <consortium name="and Sequencing Platform"/>
            <person name="Di Palma F."/>
            <person name="Alfoldi J."/>
            <person name="Johnson J."/>
            <person name="Berlin A."/>
            <person name="Gnerre S."/>
            <person name="Jaffe D."/>
            <person name="MacCallum I."/>
            <person name="Young S."/>
            <person name="Walker B.J."/>
            <person name="Lander E.S."/>
            <person name="Lindblad-Toh K."/>
        </authorList>
    </citation>
    <scope>NUCLEOTIDE SEQUENCE [LARGE SCALE GENOMIC DNA]</scope>
</reference>
<dbReference type="InterPro" id="IPR033341">
    <property type="entry name" value="SKA3"/>
</dbReference>
<organism evidence="14 15">
    <name type="scientific">Lepisosteus oculatus</name>
    <name type="common">Spotted gar</name>
    <dbReference type="NCBI Taxonomy" id="7918"/>
    <lineage>
        <taxon>Eukaryota</taxon>
        <taxon>Metazoa</taxon>
        <taxon>Chordata</taxon>
        <taxon>Craniata</taxon>
        <taxon>Vertebrata</taxon>
        <taxon>Euteleostomi</taxon>
        <taxon>Actinopterygii</taxon>
        <taxon>Neopterygii</taxon>
        <taxon>Holostei</taxon>
        <taxon>Semionotiformes</taxon>
        <taxon>Lepisosteidae</taxon>
        <taxon>Lepisosteus</taxon>
    </lineage>
</organism>
<keyword evidence="5" id="KW-0963">Cytoplasm</keyword>
<evidence type="ECO:0000256" key="8">
    <source>
        <dbReference type="ARBA" id="ARBA00022776"/>
    </source>
</evidence>
<dbReference type="HOGENOM" id="CLU_033334_0_0_1"/>
<evidence type="ECO:0000256" key="11">
    <source>
        <dbReference type="ARBA" id="ARBA00023306"/>
    </source>
</evidence>
<dbReference type="Ensembl" id="ENSLOCT00000013447.1">
    <property type="protein sequence ID" value="ENSLOCP00000013418.1"/>
    <property type="gene ID" value="ENSLOCG00000010941.1"/>
</dbReference>
<evidence type="ECO:0000256" key="9">
    <source>
        <dbReference type="ARBA" id="ARBA00022838"/>
    </source>
</evidence>
<dbReference type="AlphaFoldDB" id="W5MYF9"/>
<dbReference type="GO" id="GO:0005874">
    <property type="term" value="C:microtubule"/>
    <property type="evidence" value="ECO:0007669"/>
    <property type="project" value="UniProtKB-KW"/>
</dbReference>